<comment type="caution">
    <text evidence="1">The sequence shown here is derived from an EMBL/GenBank/DDBJ whole genome shotgun (WGS) entry which is preliminary data.</text>
</comment>
<reference evidence="1 2" key="1">
    <citation type="submission" date="2019-03" db="EMBL/GenBank/DDBJ databases">
        <title>Burkholderia cepacia outbreak.</title>
        <authorList>
            <person name="Farzana R."/>
            <person name="Walsh T.R."/>
        </authorList>
    </citation>
    <scope>NUCLEOTIDE SEQUENCE [LARGE SCALE GENOMIC DNA]</scope>
    <source>
        <strain evidence="2">d13</strain>
    </source>
</reference>
<organism evidence="1 2">
    <name type="scientific">Burkholderia cepacia</name>
    <name type="common">Pseudomonas cepacia</name>
    <dbReference type="NCBI Taxonomy" id="292"/>
    <lineage>
        <taxon>Bacteria</taxon>
        <taxon>Pseudomonadati</taxon>
        <taxon>Pseudomonadota</taxon>
        <taxon>Betaproteobacteria</taxon>
        <taxon>Burkholderiales</taxon>
        <taxon>Burkholderiaceae</taxon>
        <taxon>Burkholderia</taxon>
        <taxon>Burkholderia cepacia complex</taxon>
    </lineage>
</organism>
<gene>
    <name evidence="1" type="ORF">E3D37_44950</name>
</gene>
<evidence type="ECO:0000313" key="2">
    <source>
        <dbReference type="Proteomes" id="UP000298234"/>
    </source>
</evidence>
<protein>
    <submittedName>
        <fullName evidence="1">Uncharacterized protein</fullName>
    </submittedName>
</protein>
<dbReference type="RefSeq" id="WP_134257940.1">
    <property type="nucleotide sequence ID" value="NZ_SNSG01000128.1"/>
</dbReference>
<dbReference type="AlphaFoldDB" id="A0AAX2R993"/>
<sequence length="140" mass="15527">MTDNFDRDIRLIDEEIAKLQAKRVLLVRDRKKCLKLGQHDGVPFGTTGKLVTLDGRPVTATYEKVYGKNGLLSAMRMPNGSLDINYDYEGSRWFLDGQLTVKNSLDEITFLDEDGDLVDESQVKVVSLEGGDEAGEESAG</sequence>
<dbReference type="Proteomes" id="UP000298234">
    <property type="component" value="Unassembled WGS sequence"/>
</dbReference>
<dbReference type="EMBL" id="SNSQ01000122">
    <property type="protein sequence ID" value="TEU31457.1"/>
    <property type="molecule type" value="Genomic_DNA"/>
</dbReference>
<accession>A0AAX2R993</accession>
<evidence type="ECO:0000313" key="1">
    <source>
        <dbReference type="EMBL" id="TEU31457.1"/>
    </source>
</evidence>
<name>A0AAX2R993_BURCE</name>
<proteinExistence type="predicted"/>